<feature type="region of interest" description="Disordered" evidence="1">
    <location>
        <begin position="204"/>
        <end position="235"/>
    </location>
</feature>
<feature type="compositionally biased region" description="Basic and acidic residues" evidence="1">
    <location>
        <begin position="204"/>
        <end position="216"/>
    </location>
</feature>
<evidence type="ECO:0000256" key="1">
    <source>
        <dbReference type="SAM" id="MobiDB-lite"/>
    </source>
</evidence>
<reference evidence="2 3" key="1">
    <citation type="submission" date="2019-07" db="EMBL/GenBank/DDBJ databases">
        <title>Genomics analysis of Aphanomyces spp. identifies a new class of oomycete effector associated with host adaptation.</title>
        <authorList>
            <person name="Gaulin E."/>
        </authorList>
    </citation>
    <scope>NUCLEOTIDE SEQUENCE [LARGE SCALE GENOMIC DNA]</scope>
    <source>
        <strain evidence="2 3">ATCC 201684</strain>
    </source>
</reference>
<dbReference type="EMBL" id="VJMJ01000292">
    <property type="protein sequence ID" value="KAF0723905.1"/>
    <property type="molecule type" value="Genomic_DNA"/>
</dbReference>
<keyword evidence="3" id="KW-1185">Reference proteome</keyword>
<comment type="caution">
    <text evidence="2">The sequence shown here is derived from an EMBL/GenBank/DDBJ whole genome shotgun (WGS) entry which is preliminary data.</text>
</comment>
<organism evidence="2 3">
    <name type="scientific">Aphanomyces euteiches</name>
    <dbReference type="NCBI Taxonomy" id="100861"/>
    <lineage>
        <taxon>Eukaryota</taxon>
        <taxon>Sar</taxon>
        <taxon>Stramenopiles</taxon>
        <taxon>Oomycota</taxon>
        <taxon>Saprolegniomycetes</taxon>
        <taxon>Saprolegniales</taxon>
        <taxon>Verrucalvaceae</taxon>
        <taxon>Aphanomyces</taxon>
    </lineage>
</organism>
<proteinExistence type="predicted"/>
<gene>
    <name evidence="2" type="ORF">Ae201684_017285</name>
</gene>
<protein>
    <recommendedName>
        <fullName evidence="4">KIF-binding protein</fullName>
    </recommendedName>
</protein>
<dbReference type="Proteomes" id="UP000481153">
    <property type="component" value="Unassembled WGS sequence"/>
</dbReference>
<dbReference type="AlphaFoldDB" id="A0A6G0WAK1"/>
<dbReference type="VEuPathDB" id="FungiDB:AeMF1_016068"/>
<evidence type="ECO:0000313" key="3">
    <source>
        <dbReference type="Proteomes" id="UP000481153"/>
    </source>
</evidence>
<name>A0A6G0WAK1_9STRA</name>
<accession>A0A6G0WAK1</accession>
<sequence>MVESKKRKATAAVSVDDEIAQVNEILQGETTARESWQIGKRLKTLIDAHPDMTNEQLGNTMCMWGTAIARIASENEDATLAEAAMDKFQQALNLLGETEMGPYGLALYGSVSMIVATEKQDRTVLEAALGQFEKAVKMDTPEAFESHFQYAKALREGSLLVEHLLEAQEGSKDAKDTFQSPESMQQKGLDICKHILQHHEAVLADESANEKQKDEATSSASGDDEEEEVEDEVTREDLSEVILLQAQLLALLHRNTDSEEQRLDIYNTFKQAYDIHKDNVNALAEMNAYLCRLPKLSSWLPQFEWMQKEFEAILDTLDFDLASCYEHVLRESTLPQPKPVDEHVPKVLDVLGRNLLGQLKAHDTKPQPAILEHTIKVLRCAHHLHDVFGCYSLAVLYALPLYRNTTECHVWLETCESYGVLDEEFQVADFSSMESESWYSLFVTNGTLKAQDKVELE</sequence>
<feature type="compositionally biased region" description="Acidic residues" evidence="1">
    <location>
        <begin position="222"/>
        <end position="234"/>
    </location>
</feature>
<evidence type="ECO:0000313" key="2">
    <source>
        <dbReference type="EMBL" id="KAF0723905.1"/>
    </source>
</evidence>
<evidence type="ECO:0008006" key="4">
    <source>
        <dbReference type="Google" id="ProtNLM"/>
    </source>
</evidence>